<dbReference type="FunFam" id="3.40.720.10:FF:000080">
    <property type="entry name" value="N-acetylgalactosamine 6-sulfatase (GALNS)"/>
    <property type="match status" value="1"/>
</dbReference>
<dbReference type="EMBL" id="CP042912">
    <property type="protein sequence ID" value="QEG24887.1"/>
    <property type="molecule type" value="Genomic_DNA"/>
</dbReference>
<dbReference type="PANTHER" id="PTHR42693:SF53">
    <property type="entry name" value="ENDO-4-O-SULFATASE"/>
    <property type="match status" value="1"/>
</dbReference>
<accession>A0A5B9PDV6</accession>
<dbReference type="KEGG" id="mff:MFFC18_48100"/>
<evidence type="ECO:0000256" key="1">
    <source>
        <dbReference type="ARBA" id="ARBA00008779"/>
    </source>
</evidence>
<gene>
    <name evidence="5" type="primary">betC_9</name>
    <name evidence="5" type="ORF">MFFC18_48100</name>
</gene>
<feature type="domain" description="Sulfatase N-terminal" evidence="4">
    <location>
        <begin position="34"/>
        <end position="363"/>
    </location>
</feature>
<proteinExistence type="inferred from homology"/>
<dbReference type="InterPro" id="IPR017850">
    <property type="entry name" value="Alkaline_phosphatase_core_sf"/>
</dbReference>
<dbReference type="SUPFAM" id="SSF53649">
    <property type="entry name" value="Alkaline phosphatase-like"/>
    <property type="match status" value="1"/>
</dbReference>
<feature type="signal peptide" evidence="3">
    <location>
        <begin position="1"/>
        <end position="25"/>
    </location>
</feature>
<dbReference type="RefSeq" id="WP_075084461.1">
    <property type="nucleotide sequence ID" value="NZ_CP042912.1"/>
</dbReference>
<dbReference type="AlphaFoldDB" id="A0A5B9PDV6"/>
<keyword evidence="2 5" id="KW-0378">Hydrolase</keyword>
<evidence type="ECO:0000256" key="2">
    <source>
        <dbReference type="ARBA" id="ARBA00022801"/>
    </source>
</evidence>
<dbReference type="STRING" id="980251.GCA_001642875_01667"/>
<organism evidence="5 6">
    <name type="scientific">Mariniblastus fucicola</name>
    <dbReference type="NCBI Taxonomy" id="980251"/>
    <lineage>
        <taxon>Bacteria</taxon>
        <taxon>Pseudomonadati</taxon>
        <taxon>Planctomycetota</taxon>
        <taxon>Planctomycetia</taxon>
        <taxon>Pirellulales</taxon>
        <taxon>Pirellulaceae</taxon>
        <taxon>Mariniblastus</taxon>
    </lineage>
</organism>
<sequence length="479" mass="53049" precursor="true">MQSIRIALYCLVAFLLPRLDGFGTAASGNETRTPNVILLMSDDQGWGDVGFNGNKNILTPNLDAMAAAGVKFNRFYAASPLCSPTRGSSLTGRYPFRFGVLAAHTGGMRVGEVTVAEMLKQKGYRTGFFGKWHIGWVKEEDAGSRGFFSPPGQHGFDHWFATTSAVPTWDPCVTPKGWKKWGATEGQPWKGGAPYVLNGTPVTENMAGDDSRVVMDRVIDFISDEKQNDRPFLATVWFHAPHEPVVAGEEYQKLYPDAGKKRKNYYGCITAMDEQIGRLQKKLQELQLTDNTIVFFCSDNGPADGLAKKGIASAGKFKGHKHQMYEGGTLVPACAVWPGVIPNGTVTDVRCATVDFFPTIANIVDFKFKEKPARPIDGIDLLPVVRGETSSRPTDLFFGYRRLVSGIDGQGLIRGDWKILQEATKGDKRRIRLYNLASDPYERKDLAQQNPEMLESMKQAMQEVNDSCARSRDGADYRY</sequence>
<dbReference type="InterPro" id="IPR000917">
    <property type="entry name" value="Sulfatase_N"/>
</dbReference>
<dbReference type="Proteomes" id="UP000322214">
    <property type="component" value="Chromosome"/>
</dbReference>
<evidence type="ECO:0000256" key="3">
    <source>
        <dbReference type="SAM" id="SignalP"/>
    </source>
</evidence>
<feature type="chain" id="PRO_5022867173" evidence="3">
    <location>
        <begin position="26"/>
        <end position="479"/>
    </location>
</feature>
<dbReference type="GO" id="GO:0004065">
    <property type="term" value="F:arylsulfatase activity"/>
    <property type="evidence" value="ECO:0007669"/>
    <property type="project" value="TreeGrafter"/>
</dbReference>
<dbReference type="PANTHER" id="PTHR42693">
    <property type="entry name" value="ARYLSULFATASE FAMILY MEMBER"/>
    <property type="match status" value="1"/>
</dbReference>
<dbReference type="Pfam" id="PF00884">
    <property type="entry name" value="Sulfatase"/>
    <property type="match status" value="1"/>
</dbReference>
<keyword evidence="3" id="KW-0732">Signal</keyword>
<name>A0A5B9PDV6_9BACT</name>
<dbReference type="Gene3D" id="3.40.720.10">
    <property type="entry name" value="Alkaline Phosphatase, subunit A"/>
    <property type="match status" value="1"/>
</dbReference>
<reference evidence="5 6" key="1">
    <citation type="submission" date="2019-08" db="EMBL/GenBank/DDBJ databases">
        <title>Deep-cultivation of Planctomycetes and their phenomic and genomic characterization uncovers novel biology.</title>
        <authorList>
            <person name="Wiegand S."/>
            <person name="Jogler M."/>
            <person name="Boedeker C."/>
            <person name="Pinto D."/>
            <person name="Vollmers J."/>
            <person name="Rivas-Marin E."/>
            <person name="Kohn T."/>
            <person name="Peeters S.H."/>
            <person name="Heuer A."/>
            <person name="Rast P."/>
            <person name="Oberbeckmann S."/>
            <person name="Bunk B."/>
            <person name="Jeske O."/>
            <person name="Meyerdierks A."/>
            <person name="Storesund J.E."/>
            <person name="Kallscheuer N."/>
            <person name="Luecker S."/>
            <person name="Lage O.M."/>
            <person name="Pohl T."/>
            <person name="Merkel B.J."/>
            <person name="Hornburger P."/>
            <person name="Mueller R.-W."/>
            <person name="Bruemmer F."/>
            <person name="Labrenz M."/>
            <person name="Spormann A.M."/>
            <person name="Op den Camp H."/>
            <person name="Overmann J."/>
            <person name="Amann R."/>
            <person name="Jetten M.S.M."/>
            <person name="Mascher T."/>
            <person name="Medema M.H."/>
            <person name="Devos D.P."/>
            <person name="Kaster A.-K."/>
            <person name="Ovreas L."/>
            <person name="Rohde M."/>
            <person name="Galperin M.Y."/>
            <person name="Jogler C."/>
        </authorList>
    </citation>
    <scope>NUCLEOTIDE SEQUENCE [LARGE SCALE GENOMIC DNA]</scope>
    <source>
        <strain evidence="5 6">FC18</strain>
    </source>
</reference>
<dbReference type="Gene3D" id="3.30.1120.10">
    <property type="match status" value="1"/>
</dbReference>
<keyword evidence="6" id="KW-1185">Reference proteome</keyword>
<evidence type="ECO:0000313" key="6">
    <source>
        <dbReference type="Proteomes" id="UP000322214"/>
    </source>
</evidence>
<dbReference type="OrthoDB" id="9783154at2"/>
<protein>
    <submittedName>
        <fullName evidence="5">Choline-sulfatase</fullName>
        <ecNumber evidence="5">3.1.6.6</ecNumber>
    </submittedName>
</protein>
<dbReference type="GO" id="GO:0047753">
    <property type="term" value="F:choline-sulfatase activity"/>
    <property type="evidence" value="ECO:0007669"/>
    <property type="project" value="UniProtKB-EC"/>
</dbReference>
<evidence type="ECO:0000259" key="4">
    <source>
        <dbReference type="Pfam" id="PF00884"/>
    </source>
</evidence>
<evidence type="ECO:0000313" key="5">
    <source>
        <dbReference type="EMBL" id="QEG24887.1"/>
    </source>
</evidence>
<comment type="similarity">
    <text evidence="1">Belongs to the sulfatase family.</text>
</comment>
<dbReference type="EC" id="3.1.6.6" evidence="5"/>
<dbReference type="InterPro" id="IPR050738">
    <property type="entry name" value="Sulfatase"/>
</dbReference>